<dbReference type="EMBL" id="JAKLMC020000004">
    <property type="protein sequence ID" value="KAK5956669.1"/>
    <property type="molecule type" value="Genomic_DNA"/>
</dbReference>
<evidence type="ECO:0000256" key="1">
    <source>
        <dbReference type="SAM" id="MobiDB-lite"/>
    </source>
</evidence>
<organism evidence="2 3">
    <name type="scientific">Knufia fluminis</name>
    <dbReference type="NCBI Taxonomy" id="191047"/>
    <lineage>
        <taxon>Eukaryota</taxon>
        <taxon>Fungi</taxon>
        <taxon>Dikarya</taxon>
        <taxon>Ascomycota</taxon>
        <taxon>Pezizomycotina</taxon>
        <taxon>Eurotiomycetes</taxon>
        <taxon>Chaetothyriomycetidae</taxon>
        <taxon>Chaetothyriales</taxon>
        <taxon>Trichomeriaceae</taxon>
        <taxon>Knufia</taxon>
    </lineage>
</organism>
<reference evidence="2 3" key="1">
    <citation type="submission" date="2022-12" db="EMBL/GenBank/DDBJ databases">
        <title>Genomic features and morphological characterization of a novel Knufia sp. strain isolated from spacecraft assembly facility.</title>
        <authorList>
            <person name="Teixeira M."/>
            <person name="Chander A.M."/>
            <person name="Stajich J.E."/>
            <person name="Venkateswaran K."/>
        </authorList>
    </citation>
    <scope>NUCLEOTIDE SEQUENCE [LARGE SCALE GENOMIC DNA]</scope>
    <source>
        <strain evidence="2 3">FJI-L2-BK-P2</strain>
    </source>
</reference>
<sequence length="258" mass="29367">MPSQAKSNYETPIIKILVGDEEAEFKINIGLLESTSFFDQHGRPQPRAPAPVPQAPPTPRQEPTTPPNQSGLFFDNVSDYTVDSDDDAVTIDLTDPDADYELKDKFYYSRDAFNIFVRHLNDALPIAPKSQEECWSLFRAYALAQHYNVEELQNKVIDALQKFYALNTIPITDVIYAVQHWGDSVDSFLMAYLVAQTGYEMASDWAKYRGENKELVALFQSGHKVILEELFRAAMDHTKPNPSADPAKHKRNWRLQPL</sequence>
<dbReference type="Proteomes" id="UP001316803">
    <property type="component" value="Unassembled WGS sequence"/>
</dbReference>
<keyword evidence="3" id="KW-1185">Reference proteome</keyword>
<evidence type="ECO:0000313" key="3">
    <source>
        <dbReference type="Proteomes" id="UP001316803"/>
    </source>
</evidence>
<dbReference type="AlphaFoldDB" id="A0AAN8EII2"/>
<feature type="compositionally biased region" description="Pro residues" evidence="1">
    <location>
        <begin position="46"/>
        <end position="66"/>
    </location>
</feature>
<name>A0AAN8EII2_9EURO</name>
<gene>
    <name evidence="2" type="ORF">OHC33_002155</name>
</gene>
<feature type="region of interest" description="Disordered" evidence="1">
    <location>
        <begin position="38"/>
        <end position="72"/>
    </location>
</feature>
<protein>
    <submittedName>
        <fullName evidence="2">Uncharacterized protein</fullName>
    </submittedName>
</protein>
<proteinExistence type="predicted"/>
<evidence type="ECO:0000313" key="2">
    <source>
        <dbReference type="EMBL" id="KAK5956669.1"/>
    </source>
</evidence>
<comment type="caution">
    <text evidence="2">The sequence shown here is derived from an EMBL/GenBank/DDBJ whole genome shotgun (WGS) entry which is preliminary data.</text>
</comment>
<accession>A0AAN8EII2</accession>